<keyword evidence="6" id="KW-1185">Reference proteome</keyword>
<dbReference type="PANTHER" id="PTHR46796">
    <property type="entry name" value="HTH-TYPE TRANSCRIPTIONAL ACTIVATOR RHAS-RELATED"/>
    <property type="match status" value="1"/>
</dbReference>
<sequence>MEDDLPMDTSRDLFHFTDGAQAYAGRYLHRQDNPLHTHSFMEIAFTLGGRATHHCLAGRRELEARDVVVLRPGVWHGYEDCHELELYNCCFSSELLRRELSWMRDDPLLGHLLWAGPYASHGRGTLALRLDPDTFDECVRELESLSALRHLPPGEYRGDLIARLTLIFGVLARSVVRSAGAGSAQLQQSHPAVGRVMRMLEADIARPWTLAELAEQLHLAPGYLVRLFKAATGLPPIAYLAQLRVEHAAVLLLHSDEPVTAVGRAVGWPDQNYFARRFKAHYGLSATTYRQRFATYADHHGVPADAEPVTSALK</sequence>
<dbReference type="InterPro" id="IPR037923">
    <property type="entry name" value="HTH-like"/>
</dbReference>
<evidence type="ECO:0000256" key="2">
    <source>
        <dbReference type="ARBA" id="ARBA00023125"/>
    </source>
</evidence>
<dbReference type="InterPro" id="IPR003313">
    <property type="entry name" value="AraC-bd"/>
</dbReference>
<dbReference type="EMBL" id="JAGSOG010000002">
    <property type="protein sequence ID" value="MBR7831761.1"/>
    <property type="molecule type" value="Genomic_DNA"/>
</dbReference>
<dbReference type="GO" id="GO:0003700">
    <property type="term" value="F:DNA-binding transcription factor activity"/>
    <property type="evidence" value="ECO:0007669"/>
    <property type="project" value="InterPro"/>
</dbReference>
<keyword evidence="2" id="KW-0238">DNA-binding</keyword>
<dbReference type="Gene3D" id="2.60.120.10">
    <property type="entry name" value="Jelly Rolls"/>
    <property type="match status" value="1"/>
</dbReference>
<accession>A0A941IQY4</accession>
<evidence type="ECO:0000313" key="6">
    <source>
        <dbReference type="Proteomes" id="UP000675781"/>
    </source>
</evidence>
<dbReference type="InterPro" id="IPR014710">
    <property type="entry name" value="RmlC-like_jellyroll"/>
</dbReference>
<protein>
    <submittedName>
        <fullName evidence="5">Helix-turn-helix domain-containing protein</fullName>
    </submittedName>
</protein>
<organism evidence="5 6">
    <name type="scientific">Actinospica durhamensis</name>
    <dbReference type="NCBI Taxonomy" id="1508375"/>
    <lineage>
        <taxon>Bacteria</taxon>
        <taxon>Bacillati</taxon>
        <taxon>Actinomycetota</taxon>
        <taxon>Actinomycetes</taxon>
        <taxon>Catenulisporales</taxon>
        <taxon>Actinospicaceae</taxon>
        <taxon>Actinospica</taxon>
    </lineage>
</organism>
<dbReference type="Gene3D" id="1.10.10.60">
    <property type="entry name" value="Homeodomain-like"/>
    <property type="match status" value="2"/>
</dbReference>
<dbReference type="InterPro" id="IPR050204">
    <property type="entry name" value="AraC_XylS_family_regulators"/>
</dbReference>
<evidence type="ECO:0000259" key="4">
    <source>
        <dbReference type="PROSITE" id="PS01124"/>
    </source>
</evidence>
<keyword evidence="3" id="KW-0804">Transcription</keyword>
<evidence type="ECO:0000313" key="5">
    <source>
        <dbReference type="EMBL" id="MBR7831761.1"/>
    </source>
</evidence>
<dbReference type="Proteomes" id="UP000675781">
    <property type="component" value="Unassembled WGS sequence"/>
</dbReference>
<dbReference type="InterPro" id="IPR018060">
    <property type="entry name" value="HTH_AraC"/>
</dbReference>
<dbReference type="SMART" id="SM00342">
    <property type="entry name" value="HTH_ARAC"/>
    <property type="match status" value="1"/>
</dbReference>
<reference evidence="5" key="1">
    <citation type="submission" date="2021-04" db="EMBL/GenBank/DDBJ databases">
        <title>Genome based classification of Actinospica acidithermotolerans sp. nov., an actinobacterium isolated from an Indonesian hot spring.</title>
        <authorList>
            <person name="Kusuma A.B."/>
            <person name="Putra K.E."/>
            <person name="Nafisah S."/>
            <person name="Loh J."/>
            <person name="Nouioui I."/>
            <person name="Goodfellow M."/>
        </authorList>
    </citation>
    <scope>NUCLEOTIDE SEQUENCE</scope>
    <source>
        <strain evidence="5">CSCA 57</strain>
    </source>
</reference>
<dbReference type="SUPFAM" id="SSF46689">
    <property type="entry name" value="Homeodomain-like"/>
    <property type="match status" value="2"/>
</dbReference>
<dbReference type="SUPFAM" id="SSF51215">
    <property type="entry name" value="Regulatory protein AraC"/>
    <property type="match status" value="1"/>
</dbReference>
<feature type="domain" description="HTH araC/xylS-type" evidence="4">
    <location>
        <begin position="194"/>
        <end position="292"/>
    </location>
</feature>
<dbReference type="Pfam" id="PF02311">
    <property type="entry name" value="AraC_binding"/>
    <property type="match status" value="1"/>
</dbReference>
<gene>
    <name evidence="5" type="ORF">KDL01_00730</name>
</gene>
<comment type="caution">
    <text evidence="5">The sequence shown here is derived from an EMBL/GenBank/DDBJ whole genome shotgun (WGS) entry which is preliminary data.</text>
</comment>
<dbReference type="PROSITE" id="PS01124">
    <property type="entry name" value="HTH_ARAC_FAMILY_2"/>
    <property type="match status" value="1"/>
</dbReference>
<evidence type="ECO:0000256" key="3">
    <source>
        <dbReference type="ARBA" id="ARBA00023163"/>
    </source>
</evidence>
<dbReference type="GO" id="GO:0043565">
    <property type="term" value="F:sequence-specific DNA binding"/>
    <property type="evidence" value="ECO:0007669"/>
    <property type="project" value="InterPro"/>
</dbReference>
<dbReference type="RefSeq" id="WP_212526294.1">
    <property type="nucleotide sequence ID" value="NZ_JAGSOG010000002.1"/>
</dbReference>
<dbReference type="Pfam" id="PF12833">
    <property type="entry name" value="HTH_18"/>
    <property type="match status" value="1"/>
</dbReference>
<keyword evidence="1" id="KW-0805">Transcription regulation</keyword>
<dbReference type="AlphaFoldDB" id="A0A941IQY4"/>
<proteinExistence type="predicted"/>
<name>A0A941IQY4_9ACTN</name>
<evidence type="ECO:0000256" key="1">
    <source>
        <dbReference type="ARBA" id="ARBA00023015"/>
    </source>
</evidence>
<dbReference type="InterPro" id="IPR009057">
    <property type="entry name" value="Homeodomain-like_sf"/>
</dbReference>